<dbReference type="Proteomes" id="UP000621799">
    <property type="component" value="Unassembled WGS sequence"/>
</dbReference>
<dbReference type="InterPro" id="IPR005835">
    <property type="entry name" value="NTP_transferase_dom"/>
</dbReference>
<dbReference type="PROSITE" id="PS51371">
    <property type="entry name" value="CBS"/>
    <property type="match status" value="2"/>
</dbReference>
<dbReference type="EMBL" id="JADEXN010000010">
    <property type="protein sequence ID" value="MBE9039445.1"/>
    <property type="molecule type" value="Genomic_DNA"/>
</dbReference>
<dbReference type="Gene3D" id="3.90.550.10">
    <property type="entry name" value="Spore Coat Polysaccharide Biosynthesis Protein SpsA, Chain A"/>
    <property type="match status" value="1"/>
</dbReference>
<dbReference type="Pfam" id="PF00571">
    <property type="entry name" value="CBS"/>
    <property type="match status" value="2"/>
</dbReference>
<reference evidence="3" key="1">
    <citation type="submission" date="2020-10" db="EMBL/GenBank/DDBJ databases">
        <authorList>
            <person name="Castelo-Branco R."/>
            <person name="Eusebio N."/>
            <person name="Adriana R."/>
            <person name="Vieira A."/>
            <person name="Brugerolle De Fraissinette N."/>
            <person name="Rezende De Castro R."/>
            <person name="Schneider M.P."/>
            <person name="Vasconcelos V."/>
            <person name="Leao P.N."/>
        </authorList>
    </citation>
    <scope>NUCLEOTIDE SEQUENCE</scope>
    <source>
        <strain evidence="3">LEGE 11467</strain>
    </source>
</reference>
<dbReference type="InterPro" id="IPR046342">
    <property type="entry name" value="CBS_dom_sf"/>
</dbReference>
<dbReference type="RefSeq" id="WP_264319708.1">
    <property type="nucleotide sequence ID" value="NZ_JADEXN010000010.1"/>
</dbReference>
<evidence type="ECO:0000256" key="1">
    <source>
        <dbReference type="PROSITE-ProRule" id="PRU00703"/>
    </source>
</evidence>
<accession>A0A928Z6F9</accession>
<evidence type="ECO:0000313" key="4">
    <source>
        <dbReference type="Proteomes" id="UP000621799"/>
    </source>
</evidence>
<dbReference type="PANTHER" id="PTHR22572">
    <property type="entry name" value="SUGAR-1-PHOSPHATE GUANYL TRANSFERASE"/>
    <property type="match status" value="1"/>
</dbReference>
<dbReference type="Gene3D" id="3.10.580.10">
    <property type="entry name" value="CBS-domain"/>
    <property type="match status" value="1"/>
</dbReference>
<name>A0A928Z6F9_9CYAN</name>
<protein>
    <submittedName>
        <fullName evidence="3">Nucleotidyltransferase family protein</fullName>
    </submittedName>
</protein>
<dbReference type="SUPFAM" id="SSF53448">
    <property type="entry name" value="Nucleotide-diphospho-sugar transferases"/>
    <property type="match status" value="1"/>
</dbReference>
<dbReference type="AlphaFoldDB" id="A0A928Z6F9"/>
<dbReference type="CDD" id="cd06426">
    <property type="entry name" value="NTP_transferase_like_2"/>
    <property type="match status" value="1"/>
</dbReference>
<proteinExistence type="predicted"/>
<dbReference type="Pfam" id="PF00483">
    <property type="entry name" value="NTP_transferase"/>
    <property type="match status" value="1"/>
</dbReference>
<feature type="domain" description="CBS" evidence="2">
    <location>
        <begin position="68"/>
        <end position="124"/>
    </location>
</feature>
<evidence type="ECO:0000259" key="2">
    <source>
        <dbReference type="PROSITE" id="PS51371"/>
    </source>
</evidence>
<gene>
    <name evidence="3" type="ORF">IQ235_01370</name>
</gene>
<dbReference type="InterPro" id="IPR050486">
    <property type="entry name" value="Mannose-1P_guanyltransferase"/>
</dbReference>
<dbReference type="InterPro" id="IPR029044">
    <property type="entry name" value="Nucleotide-diphossugar_trans"/>
</dbReference>
<evidence type="ECO:0000313" key="3">
    <source>
        <dbReference type="EMBL" id="MBE9039445.1"/>
    </source>
</evidence>
<dbReference type="CDD" id="cd04607">
    <property type="entry name" value="CBS_pair_NTP_transferase_assoc"/>
    <property type="match status" value="1"/>
</dbReference>
<organism evidence="3 4">
    <name type="scientific">Zarconia navalis LEGE 11467</name>
    <dbReference type="NCBI Taxonomy" id="1828826"/>
    <lineage>
        <taxon>Bacteria</taxon>
        <taxon>Bacillati</taxon>
        <taxon>Cyanobacteriota</taxon>
        <taxon>Cyanophyceae</taxon>
        <taxon>Oscillatoriophycideae</taxon>
        <taxon>Oscillatoriales</taxon>
        <taxon>Oscillatoriales incertae sedis</taxon>
        <taxon>Zarconia</taxon>
        <taxon>Zarconia navalis</taxon>
    </lineage>
</organism>
<feature type="domain" description="CBS" evidence="2">
    <location>
        <begin position="1"/>
        <end position="60"/>
    </location>
</feature>
<keyword evidence="4" id="KW-1185">Reference proteome</keyword>
<comment type="caution">
    <text evidence="3">The sequence shown here is derived from an EMBL/GenBank/DDBJ whole genome shotgun (WGS) entry which is preliminary data.</text>
</comment>
<dbReference type="InterPro" id="IPR000644">
    <property type="entry name" value="CBS_dom"/>
</dbReference>
<keyword evidence="1" id="KW-0129">CBS domain</keyword>
<sequence>MTTKDWRKALISPRESIRKAIQTIDVSAMQIALVVNEQKQLLGTVTDGDIRRGLLKGCSLDDPVSSIMNERPTGVSTEATDEHILALMKQKSLHQIPVVDRQGIVLDLVSISSFLEPPRKDNWVVLMAGGLGTRLSPLTNDCPKPLLKVGGKPILENILNSFLESGFYNFFISVNYKSQMIEEYFGNGSRWGINIHYLRESQKLGTAGSLSLLPSVPQEPFFVMNGDLLTKVNFFNMLSYHEQQNSVATMAVREYEFQVPFGVINSQDKKISSIVEKPVYKFNVNAGIYLLNSSCLKNIPSREYYDMPDLFKLLIQEEEKTLAFPIWEYWLDIGQLNDFQKAQQEFHNVFE</sequence>